<accession>A0ABN9W5C9</accession>
<protein>
    <submittedName>
        <fullName evidence="1">Uncharacterized protein</fullName>
    </submittedName>
</protein>
<name>A0ABN9W5C9_9DINO</name>
<gene>
    <name evidence="1" type="ORF">PCOR1329_LOCUS63377</name>
</gene>
<dbReference type="Proteomes" id="UP001189429">
    <property type="component" value="Unassembled WGS sequence"/>
</dbReference>
<dbReference type="EMBL" id="CAUYUJ010018045">
    <property type="protein sequence ID" value="CAK0880155.1"/>
    <property type="molecule type" value="Genomic_DNA"/>
</dbReference>
<sequence>MSERVLQFLDSPTVAVGMSTTGATTGHDVQGPVQVGDEELLNVVVLWPLVGATRSPPSSPVWCAAGVQKDRAGAPCLVDFPWNAPCPRMPKYWGSLLSPTLMNAGADSKLVFMMISVCGGCWSLWSAPNGDFGPVGVDIHAMRRRSSTSYAEWPKFGV</sequence>
<evidence type="ECO:0000313" key="2">
    <source>
        <dbReference type="Proteomes" id="UP001189429"/>
    </source>
</evidence>
<proteinExistence type="predicted"/>
<comment type="caution">
    <text evidence="1">The sequence shown here is derived from an EMBL/GenBank/DDBJ whole genome shotgun (WGS) entry which is preliminary data.</text>
</comment>
<keyword evidence="2" id="KW-1185">Reference proteome</keyword>
<organism evidence="1 2">
    <name type="scientific">Prorocentrum cordatum</name>
    <dbReference type="NCBI Taxonomy" id="2364126"/>
    <lineage>
        <taxon>Eukaryota</taxon>
        <taxon>Sar</taxon>
        <taxon>Alveolata</taxon>
        <taxon>Dinophyceae</taxon>
        <taxon>Prorocentrales</taxon>
        <taxon>Prorocentraceae</taxon>
        <taxon>Prorocentrum</taxon>
    </lineage>
</organism>
<evidence type="ECO:0000313" key="1">
    <source>
        <dbReference type="EMBL" id="CAK0880155.1"/>
    </source>
</evidence>
<reference evidence="1" key="1">
    <citation type="submission" date="2023-10" db="EMBL/GenBank/DDBJ databases">
        <authorList>
            <person name="Chen Y."/>
            <person name="Shah S."/>
            <person name="Dougan E. K."/>
            <person name="Thang M."/>
            <person name="Chan C."/>
        </authorList>
    </citation>
    <scope>NUCLEOTIDE SEQUENCE [LARGE SCALE GENOMIC DNA]</scope>
</reference>